<keyword evidence="3" id="KW-0732">Signal</keyword>
<evidence type="ECO:0000256" key="2">
    <source>
        <dbReference type="SAM" id="Phobius"/>
    </source>
</evidence>
<feature type="transmembrane region" description="Helical" evidence="2">
    <location>
        <begin position="95"/>
        <end position="113"/>
    </location>
</feature>
<proteinExistence type="predicted"/>
<feature type="chain" id="PRO_5043813536" evidence="3">
    <location>
        <begin position="24"/>
        <end position="123"/>
    </location>
</feature>
<feature type="region of interest" description="Disordered" evidence="1">
    <location>
        <begin position="26"/>
        <end position="91"/>
    </location>
</feature>
<dbReference type="Proteomes" id="UP000266305">
    <property type="component" value="Unassembled WGS sequence"/>
</dbReference>
<dbReference type="EMBL" id="QWGP01000009">
    <property type="protein sequence ID" value="RHZ95224.1"/>
    <property type="molecule type" value="Genomic_DNA"/>
</dbReference>
<accession>A0AAX1ULT2</accession>
<evidence type="ECO:0000256" key="1">
    <source>
        <dbReference type="SAM" id="MobiDB-lite"/>
    </source>
</evidence>
<feature type="signal peptide" evidence="3">
    <location>
        <begin position="1"/>
        <end position="23"/>
    </location>
</feature>
<keyword evidence="2" id="KW-0472">Membrane</keyword>
<comment type="caution">
    <text evidence="4">The sequence shown here is derived from an EMBL/GenBank/DDBJ whole genome shotgun (WGS) entry which is preliminary data.</text>
</comment>
<dbReference type="RefSeq" id="WP_119000120.1">
    <property type="nucleotide sequence ID" value="NZ_QWGP01000009.1"/>
</dbReference>
<evidence type="ECO:0000256" key="3">
    <source>
        <dbReference type="SAM" id="SignalP"/>
    </source>
</evidence>
<protein>
    <submittedName>
        <fullName evidence="4">Uncharacterized protein</fullName>
    </submittedName>
</protein>
<name>A0AAX1ULT2_CERSP</name>
<organism evidence="4 5">
    <name type="scientific">Cereibacter sphaeroides</name>
    <name type="common">Rhodobacter sphaeroides</name>
    <dbReference type="NCBI Taxonomy" id="1063"/>
    <lineage>
        <taxon>Bacteria</taxon>
        <taxon>Pseudomonadati</taxon>
        <taxon>Pseudomonadota</taxon>
        <taxon>Alphaproteobacteria</taxon>
        <taxon>Rhodobacterales</taxon>
        <taxon>Paracoccaceae</taxon>
        <taxon>Cereibacter</taxon>
    </lineage>
</organism>
<sequence>MARWTIGLAAGALVALLAHGAGAQEDPATAAGADALPESAVVRGADRDAGPTVGLPDEATANAADLTSGAPGTAAAAADEQLEDPEATDASPRRTLAVGLAVALAFLLLLMGLQARSIPQRRR</sequence>
<evidence type="ECO:0000313" key="5">
    <source>
        <dbReference type="Proteomes" id="UP000266305"/>
    </source>
</evidence>
<keyword evidence="2" id="KW-0812">Transmembrane</keyword>
<gene>
    <name evidence="4" type="ORF">D1114_10465</name>
</gene>
<reference evidence="4 5" key="1">
    <citation type="submission" date="2018-08" db="EMBL/GenBank/DDBJ databases">
        <title>Draft genome sequence of Rhodobacter sphaeroides FY.</title>
        <authorList>
            <person name="Rayyan A."/>
            <person name="Meyer T.E."/>
            <person name="Kyndt J.A."/>
        </authorList>
    </citation>
    <scope>NUCLEOTIDE SEQUENCE [LARGE SCALE GENOMIC DNA]</scope>
    <source>
        <strain evidence="4 5">FY</strain>
    </source>
</reference>
<keyword evidence="2" id="KW-1133">Transmembrane helix</keyword>
<dbReference type="AlphaFoldDB" id="A0AAX1ULT2"/>
<evidence type="ECO:0000313" key="4">
    <source>
        <dbReference type="EMBL" id="RHZ95224.1"/>
    </source>
</evidence>